<protein>
    <submittedName>
        <fullName evidence="1">Uncharacterized protein</fullName>
    </submittedName>
</protein>
<dbReference type="EMBL" id="CABPSB010000016">
    <property type="protein sequence ID" value="VVE35528.1"/>
    <property type="molecule type" value="Genomic_DNA"/>
</dbReference>
<accession>A0A5E4XHA2</accession>
<name>A0A5E4XHA2_9BURK</name>
<proteinExistence type="predicted"/>
<dbReference type="RefSeq" id="WP_150670395.1">
    <property type="nucleotide sequence ID" value="NZ_CABPSB010000016.1"/>
</dbReference>
<evidence type="ECO:0000313" key="2">
    <source>
        <dbReference type="Proteomes" id="UP000406256"/>
    </source>
</evidence>
<organism evidence="1 2">
    <name type="scientific">Pandoraea anhela</name>
    <dbReference type="NCBI Taxonomy" id="2508295"/>
    <lineage>
        <taxon>Bacteria</taxon>
        <taxon>Pseudomonadati</taxon>
        <taxon>Pseudomonadota</taxon>
        <taxon>Betaproteobacteria</taxon>
        <taxon>Burkholderiales</taxon>
        <taxon>Burkholderiaceae</taxon>
        <taxon>Pandoraea</taxon>
    </lineage>
</organism>
<dbReference type="AlphaFoldDB" id="A0A5E4XHA2"/>
<dbReference type="Proteomes" id="UP000406256">
    <property type="component" value="Unassembled WGS sequence"/>
</dbReference>
<evidence type="ECO:0000313" key="1">
    <source>
        <dbReference type="EMBL" id="VVE35528.1"/>
    </source>
</evidence>
<dbReference type="OrthoDB" id="8532641at2"/>
<gene>
    <name evidence="1" type="ORF">PAN31108_03862</name>
</gene>
<reference evidence="1 2" key="1">
    <citation type="submission" date="2019-08" db="EMBL/GenBank/DDBJ databases">
        <authorList>
            <person name="Peeters C."/>
        </authorList>
    </citation>
    <scope>NUCLEOTIDE SEQUENCE [LARGE SCALE GENOMIC DNA]</scope>
    <source>
        <strain evidence="1 2">LMG 31108</strain>
    </source>
</reference>
<keyword evidence="2" id="KW-1185">Reference proteome</keyword>
<sequence>MDVMRQFVLASSLPERRREILLSESILRNIRWQSDYPTDHISTDARLKLEESIRLGMGSQGEKMCRLLIRIFEAYLAVTKQKVDFSNNHFRSEDVLVGFAGALYSERFLHAKLDVRYKWAYGWKTALAYACPEASSRIPRLSKNAPTDWFETATAEFERLPLDRVQVDLWRGWPIPKTNGQITWANLRNIYSRYGKDFTEAYAVALAGYAAGRRVNGIVIETAFADFLARLPASWLKEDFASSSKLTSVLINFLIFQCKVFGKEENQYSTLVAYWNRFVAFVTTYLCAGKFFARLTAEELPSLSSKEICRSSTHLRQNGDGETYIAKLLADVPLQLSDEEATDLIYFKIQKNLDLVKSWAESEVNVLWARLERRRQLAKKGTVKEVLSSRTATGRGALIDRTNPDWAANACATFEKIGFRMRVEGRQRTLYPEKLGNMASEVLALPTTGALVPHMTLLVIEHPKLTASFFEKLRLYDGAGQLSGIAETDNGWVLDGDKLRRGPGNAEQQIHLSDRGAEIVAQVIEITRPLRDYLRNKNDPNWRYLFLGCGKGFSYPSRLTISHDINYHRRSGILEKKLLASGGMTEEAAGILAARFSLATVRATAAVVAYIRRPDIQKLSEILGHKKLDIRLLERYLPAPLLRYFEERWVRLFQCGILVEALKESKYLLPAAGFKTLHELNEFISNHALKWVDRKGAAVEAKTGHLFDSVVFSISVETLMLLVSIRAAVENADRPVSKLAEMWVDYAERLFAYIQDSIPPRDDFRAMLAAAKERDCIGLIYPEAIYA</sequence>